<accession>A0A4R0PA55</accession>
<dbReference type="OrthoDB" id="5402098at2"/>
<comment type="caution">
    <text evidence="2">The sequence shown here is derived from an EMBL/GenBank/DDBJ whole genome shotgun (WGS) entry which is preliminary data.</text>
</comment>
<evidence type="ECO:0008006" key="4">
    <source>
        <dbReference type="Google" id="ProtNLM"/>
    </source>
</evidence>
<dbReference type="Proteomes" id="UP000291301">
    <property type="component" value="Unassembled WGS sequence"/>
</dbReference>
<protein>
    <recommendedName>
        <fullName evidence="4">Surface antigen domain-containing protein</fullName>
    </recommendedName>
</protein>
<gene>
    <name evidence="2" type="ORF">E0D97_08550</name>
</gene>
<evidence type="ECO:0000256" key="1">
    <source>
        <dbReference type="SAM" id="SignalP"/>
    </source>
</evidence>
<keyword evidence="1" id="KW-0732">Signal</keyword>
<dbReference type="PROSITE" id="PS51257">
    <property type="entry name" value="PROKAR_LIPOPROTEIN"/>
    <property type="match status" value="1"/>
</dbReference>
<dbReference type="EMBL" id="SJST01000003">
    <property type="protein sequence ID" value="TCD14132.1"/>
    <property type="molecule type" value="Genomic_DNA"/>
</dbReference>
<organism evidence="2 3">
    <name type="scientific">Oricola cellulosilytica</name>
    <dbReference type="NCBI Taxonomy" id="1429082"/>
    <lineage>
        <taxon>Bacteria</taxon>
        <taxon>Pseudomonadati</taxon>
        <taxon>Pseudomonadota</taxon>
        <taxon>Alphaproteobacteria</taxon>
        <taxon>Hyphomicrobiales</taxon>
        <taxon>Ahrensiaceae</taxon>
        <taxon>Oricola</taxon>
    </lineage>
</organism>
<feature type="signal peptide" evidence="1">
    <location>
        <begin position="1"/>
        <end position="23"/>
    </location>
</feature>
<dbReference type="RefSeq" id="WP_131567853.1">
    <property type="nucleotide sequence ID" value="NZ_JAINFK010000002.1"/>
</dbReference>
<dbReference type="InterPro" id="IPR016364">
    <property type="entry name" value="Surface_antigen_Rickettsia"/>
</dbReference>
<name>A0A4R0PA55_9HYPH</name>
<evidence type="ECO:0000313" key="2">
    <source>
        <dbReference type="EMBL" id="TCD14132.1"/>
    </source>
</evidence>
<proteinExistence type="predicted"/>
<feature type="chain" id="PRO_5020358690" description="Surface antigen domain-containing protein" evidence="1">
    <location>
        <begin position="24"/>
        <end position="148"/>
    </location>
</feature>
<evidence type="ECO:0000313" key="3">
    <source>
        <dbReference type="Proteomes" id="UP000291301"/>
    </source>
</evidence>
<keyword evidence="3" id="KW-1185">Reference proteome</keyword>
<reference evidence="2 3" key="1">
    <citation type="journal article" date="2015" name="Antonie Van Leeuwenhoek">
        <title>Oricola cellulosilytica gen. nov., sp. nov., a cellulose-degrading bacterium of the family Phyllobacteriaceae isolated from surface seashore water, and emended descriptions of Mesorhizobium loti and Phyllobacterium myrsinacearum.</title>
        <authorList>
            <person name="Hameed A."/>
            <person name="Shahina M."/>
            <person name="Lai W.A."/>
            <person name="Lin S.Y."/>
            <person name="Young L.S."/>
            <person name="Liu Y.C."/>
            <person name="Hsu Y.H."/>
            <person name="Young C.C."/>
        </authorList>
    </citation>
    <scope>NUCLEOTIDE SEQUENCE [LARGE SCALE GENOMIC DNA]</scope>
    <source>
        <strain evidence="2 3">KCTC 52183</strain>
    </source>
</reference>
<sequence length="148" mass="15692">MPRNLVITTLVAAVAALSGCTTSARSPVPGLAFGATQAGQARSHSDVLITSLNGGIIAPAVQQQLSLDARHKALEAEYRALERTPAGETVTWGRSDQRFRGEVVASQPYRVGSQDCRQYTHTVYAEGTALENRGAACRNPNGSWTPLA</sequence>
<dbReference type="PIRSF" id="PIRSF002721">
    <property type="entry name" value="Surface_antigen_Rickettsia"/>
    <property type="match status" value="1"/>
</dbReference>
<dbReference type="AlphaFoldDB" id="A0A4R0PA55"/>